<feature type="domain" description="SpoVT-AbrB" evidence="7">
    <location>
        <begin position="76"/>
        <end position="119"/>
    </location>
</feature>
<evidence type="ECO:0000256" key="5">
    <source>
        <dbReference type="ARBA" id="ARBA00023125"/>
    </source>
</evidence>
<dbReference type="CDD" id="cd16321">
    <property type="entry name" value="MraZ_C"/>
    <property type="match status" value="1"/>
</dbReference>
<dbReference type="AlphaFoldDB" id="A0A6J7L6J8"/>
<dbReference type="EMBL" id="CAFBNO010000090">
    <property type="protein sequence ID" value="CAB4962523.1"/>
    <property type="molecule type" value="Genomic_DNA"/>
</dbReference>
<name>A0A6J7L6J8_9ZZZZ</name>
<dbReference type="InterPro" id="IPR020603">
    <property type="entry name" value="MraZ_dom"/>
</dbReference>
<protein>
    <recommendedName>
        <fullName evidence="1">Transcriptional regulator MraZ</fullName>
    </recommendedName>
</protein>
<dbReference type="Gene3D" id="3.40.1550.20">
    <property type="entry name" value="Transcriptional regulator MraZ domain"/>
    <property type="match status" value="1"/>
</dbReference>
<dbReference type="InterPro" id="IPR035644">
    <property type="entry name" value="MraZ_C"/>
</dbReference>
<dbReference type="InterPro" id="IPR035642">
    <property type="entry name" value="MraZ_N"/>
</dbReference>
<evidence type="ECO:0000256" key="2">
    <source>
        <dbReference type="ARBA" id="ARBA00022490"/>
    </source>
</evidence>
<gene>
    <name evidence="8" type="ORF">UFOPK3837_01148</name>
</gene>
<keyword evidence="3" id="KW-0677">Repeat</keyword>
<dbReference type="PANTHER" id="PTHR34701:SF1">
    <property type="entry name" value="TRANSCRIPTIONAL REGULATOR MRAZ"/>
    <property type="match status" value="1"/>
</dbReference>
<dbReference type="InterPro" id="IPR003444">
    <property type="entry name" value="MraZ"/>
</dbReference>
<dbReference type="PROSITE" id="PS51740">
    <property type="entry name" value="SPOVT_ABRB"/>
    <property type="match status" value="2"/>
</dbReference>
<reference evidence="8" key="1">
    <citation type="submission" date="2020-05" db="EMBL/GenBank/DDBJ databases">
        <authorList>
            <person name="Chiriac C."/>
            <person name="Salcher M."/>
            <person name="Ghai R."/>
            <person name="Kavagutti S V."/>
        </authorList>
    </citation>
    <scope>NUCLEOTIDE SEQUENCE</scope>
</reference>
<dbReference type="GO" id="GO:2000143">
    <property type="term" value="P:negative regulation of DNA-templated transcription initiation"/>
    <property type="evidence" value="ECO:0007669"/>
    <property type="project" value="TreeGrafter"/>
</dbReference>
<dbReference type="PANTHER" id="PTHR34701">
    <property type="entry name" value="TRANSCRIPTIONAL REGULATOR MRAZ"/>
    <property type="match status" value="1"/>
</dbReference>
<dbReference type="SUPFAM" id="SSF89447">
    <property type="entry name" value="AbrB/MazE/MraZ-like"/>
    <property type="match status" value="1"/>
</dbReference>
<keyword evidence="4" id="KW-0805">Transcription regulation</keyword>
<evidence type="ECO:0000259" key="7">
    <source>
        <dbReference type="PROSITE" id="PS51740"/>
    </source>
</evidence>
<dbReference type="NCBIfam" id="TIGR00242">
    <property type="entry name" value="division/cell wall cluster transcriptional repressor MraZ"/>
    <property type="match status" value="1"/>
</dbReference>
<accession>A0A6J7L6J8</accession>
<dbReference type="GO" id="GO:0000976">
    <property type="term" value="F:transcription cis-regulatory region binding"/>
    <property type="evidence" value="ECO:0007669"/>
    <property type="project" value="TreeGrafter"/>
</dbReference>
<evidence type="ECO:0000256" key="4">
    <source>
        <dbReference type="ARBA" id="ARBA00023015"/>
    </source>
</evidence>
<evidence type="ECO:0000313" key="8">
    <source>
        <dbReference type="EMBL" id="CAB4962523.1"/>
    </source>
</evidence>
<dbReference type="CDD" id="cd16320">
    <property type="entry name" value="MraZ_N"/>
    <property type="match status" value="1"/>
</dbReference>
<sequence length="143" mass="16235">MFSGTTTPKLDEKGRLVIPSKFRELSDGALYITKGQDRCLSIYTASEFSRIAEQLQGARVTTKSAREFVRNFMASAELQVPDRQGRISVPNHLRLYAALERDLVVIGNNNKVEIWSVELWESNQAEQDELFANRDEEVIPGIF</sequence>
<keyword evidence="6" id="KW-0804">Transcription</keyword>
<dbReference type="HAMAP" id="MF_01008">
    <property type="entry name" value="MraZ"/>
    <property type="match status" value="1"/>
</dbReference>
<evidence type="ECO:0000256" key="6">
    <source>
        <dbReference type="ARBA" id="ARBA00023163"/>
    </source>
</evidence>
<organism evidence="8">
    <name type="scientific">freshwater metagenome</name>
    <dbReference type="NCBI Taxonomy" id="449393"/>
    <lineage>
        <taxon>unclassified sequences</taxon>
        <taxon>metagenomes</taxon>
        <taxon>ecological metagenomes</taxon>
    </lineage>
</organism>
<evidence type="ECO:0000256" key="1">
    <source>
        <dbReference type="ARBA" id="ARBA00013860"/>
    </source>
</evidence>
<keyword evidence="5" id="KW-0238">DNA-binding</keyword>
<dbReference type="InterPro" id="IPR007159">
    <property type="entry name" value="SpoVT-AbrB_dom"/>
</dbReference>
<keyword evidence="2" id="KW-0963">Cytoplasm</keyword>
<dbReference type="GO" id="GO:0003700">
    <property type="term" value="F:DNA-binding transcription factor activity"/>
    <property type="evidence" value="ECO:0007669"/>
    <property type="project" value="InterPro"/>
</dbReference>
<dbReference type="InterPro" id="IPR037914">
    <property type="entry name" value="SpoVT-AbrB_sf"/>
</dbReference>
<dbReference type="Pfam" id="PF02381">
    <property type="entry name" value="MraZ"/>
    <property type="match status" value="2"/>
</dbReference>
<evidence type="ECO:0000256" key="3">
    <source>
        <dbReference type="ARBA" id="ARBA00022737"/>
    </source>
</evidence>
<feature type="domain" description="SpoVT-AbrB" evidence="7">
    <location>
        <begin position="5"/>
        <end position="47"/>
    </location>
</feature>
<dbReference type="InterPro" id="IPR038619">
    <property type="entry name" value="MraZ_sf"/>
</dbReference>
<proteinExistence type="inferred from homology"/>